<dbReference type="EMBL" id="RCUW01000005">
    <property type="protein sequence ID" value="RLP69243.1"/>
    <property type="molecule type" value="Genomic_DNA"/>
</dbReference>
<keyword evidence="3 6" id="KW-0378">Hydrolase</keyword>
<evidence type="ECO:0000256" key="1">
    <source>
        <dbReference type="ARBA" id="ARBA00011073"/>
    </source>
</evidence>
<dbReference type="InterPro" id="IPR037045">
    <property type="entry name" value="S8pro/Inhibitor_I9_sf"/>
</dbReference>
<evidence type="ECO:0000256" key="7">
    <source>
        <dbReference type="RuleBase" id="RU003355"/>
    </source>
</evidence>
<comment type="similarity">
    <text evidence="1 6 7">Belongs to the peptidase S8 family.</text>
</comment>
<organism evidence="11 12">
    <name type="scientific">Mycetocola reblochoni</name>
    <dbReference type="NCBI Taxonomy" id="331618"/>
    <lineage>
        <taxon>Bacteria</taxon>
        <taxon>Bacillati</taxon>
        <taxon>Actinomycetota</taxon>
        <taxon>Actinomycetes</taxon>
        <taxon>Micrococcales</taxon>
        <taxon>Microbacteriaceae</taxon>
        <taxon>Mycetocola</taxon>
    </lineage>
</organism>
<dbReference type="InterPro" id="IPR045051">
    <property type="entry name" value="SBT"/>
</dbReference>
<evidence type="ECO:0000313" key="11">
    <source>
        <dbReference type="EMBL" id="RLP69243.1"/>
    </source>
</evidence>
<evidence type="ECO:0000256" key="2">
    <source>
        <dbReference type="ARBA" id="ARBA00022670"/>
    </source>
</evidence>
<evidence type="ECO:0000256" key="4">
    <source>
        <dbReference type="ARBA" id="ARBA00022825"/>
    </source>
</evidence>
<protein>
    <recommendedName>
        <fullName evidence="13">Serine protease</fullName>
    </recommendedName>
</protein>
<dbReference type="Proteomes" id="UP000275395">
    <property type="component" value="Unassembled WGS sequence"/>
</dbReference>
<name>A0A3L6ZN05_9MICO</name>
<proteinExistence type="inferred from homology"/>
<evidence type="ECO:0008006" key="13">
    <source>
        <dbReference type="Google" id="ProtNLM"/>
    </source>
</evidence>
<feature type="compositionally biased region" description="Polar residues" evidence="8">
    <location>
        <begin position="1"/>
        <end position="11"/>
    </location>
</feature>
<dbReference type="PANTHER" id="PTHR10795">
    <property type="entry name" value="PROPROTEIN CONVERTASE SUBTILISIN/KEXIN"/>
    <property type="match status" value="1"/>
</dbReference>
<dbReference type="GO" id="GO:0006508">
    <property type="term" value="P:proteolysis"/>
    <property type="evidence" value="ECO:0007669"/>
    <property type="project" value="UniProtKB-KW"/>
</dbReference>
<dbReference type="Gene3D" id="3.40.50.200">
    <property type="entry name" value="Peptidase S8/S53 domain"/>
    <property type="match status" value="1"/>
</dbReference>
<keyword evidence="4 6" id="KW-0720">Serine protease</keyword>
<dbReference type="InterPro" id="IPR010259">
    <property type="entry name" value="S8pro/Inhibitor_I9"/>
</dbReference>
<dbReference type="SUPFAM" id="SSF52743">
    <property type="entry name" value="Subtilisin-like"/>
    <property type="match status" value="1"/>
</dbReference>
<reference evidence="11 12" key="1">
    <citation type="submission" date="2018-10" db="EMBL/GenBank/DDBJ databases">
        <authorList>
            <person name="Li J."/>
        </authorList>
    </citation>
    <scope>NUCLEOTIDE SEQUENCE [LARGE SCALE GENOMIC DNA]</scope>
    <source>
        <strain evidence="11 12">JCM 30549</strain>
    </source>
</reference>
<feature type="region of interest" description="Disordered" evidence="8">
    <location>
        <begin position="1"/>
        <end position="60"/>
    </location>
</feature>
<evidence type="ECO:0000256" key="3">
    <source>
        <dbReference type="ARBA" id="ARBA00022801"/>
    </source>
</evidence>
<dbReference type="PROSITE" id="PS00136">
    <property type="entry name" value="SUBTILASE_ASP"/>
    <property type="match status" value="1"/>
</dbReference>
<dbReference type="Gene3D" id="3.30.70.80">
    <property type="entry name" value="Peptidase S8 propeptide/proteinase inhibitor I9"/>
    <property type="match status" value="1"/>
</dbReference>
<feature type="active site" description="Charge relay system" evidence="5 6">
    <location>
        <position position="242"/>
    </location>
</feature>
<dbReference type="InterPro" id="IPR023827">
    <property type="entry name" value="Peptidase_S8_Asp-AS"/>
</dbReference>
<dbReference type="Gene3D" id="3.50.30.30">
    <property type="match status" value="1"/>
</dbReference>
<evidence type="ECO:0000256" key="8">
    <source>
        <dbReference type="SAM" id="MobiDB-lite"/>
    </source>
</evidence>
<evidence type="ECO:0000259" key="9">
    <source>
        <dbReference type="Pfam" id="PF00082"/>
    </source>
</evidence>
<comment type="caution">
    <text evidence="11">The sequence shown here is derived from an EMBL/GenBank/DDBJ whole genome shotgun (WGS) entry which is preliminary data.</text>
</comment>
<dbReference type="Pfam" id="PF00082">
    <property type="entry name" value="Peptidase_S8"/>
    <property type="match status" value="1"/>
</dbReference>
<dbReference type="GO" id="GO:0004252">
    <property type="term" value="F:serine-type endopeptidase activity"/>
    <property type="evidence" value="ECO:0007669"/>
    <property type="project" value="UniProtKB-UniRule"/>
</dbReference>
<gene>
    <name evidence="11" type="ORF">D9V30_07980</name>
</gene>
<dbReference type="InterPro" id="IPR000209">
    <property type="entry name" value="Peptidase_S8/S53_dom"/>
</dbReference>
<feature type="active site" description="Charge relay system" evidence="5 6">
    <location>
        <position position="661"/>
    </location>
</feature>
<dbReference type="Pfam" id="PF05922">
    <property type="entry name" value="Inhibitor_I9"/>
    <property type="match status" value="1"/>
</dbReference>
<dbReference type="InterPro" id="IPR036852">
    <property type="entry name" value="Peptidase_S8/S53_dom_sf"/>
</dbReference>
<feature type="region of interest" description="Disordered" evidence="8">
    <location>
        <begin position="324"/>
        <end position="344"/>
    </location>
</feature>
<evidence type="ECO:0000256" key="6">
    <source>
        <dbReference type="PROSITE-ProRule" id="PRU01240"/>
    </source>
</evidence>
<dbReference type="InterPro" id="IPR023828">
    <property type="entry name" value="Peptidase_S8_Ser-AS"/>
</dbReference>
<dbReference type="PRINTS" id="PR00723">
    <property type="entry name" value="SUBTILISIN"/>
</dbReference>
<dbReference type="PROSITE" id="PS51892">
    <property type="entry name" value="SUBTILASE"/>
    <property type="match status" value="1"/>
</dbReference>
<feature type="domain" description="Peptidase S8/S53" evidence="9">
    <location>
        <begin position="233"/>
        <end position="695"/>
    </location>
</feature>
<feature type="active site" description="Charge relay system" evidence="5 6">
    <location>
        <position position="333"/>
    </location>
</feature>
<evidence type="ECO:0000313" key="12">
    <source>
        <dbReference type="Proteomes" id="UP000275395"/>
    </source>
</evidence>
<dbReference type="PROSITE" id="PS00138">
    <property type="entry name" value="SUBTILASE_SER"/>
    <property type="match status" value="1"/>
</dbReference>
<sequence>MTLSFATGSDRFSSHAPPSALVASTEPEDTVSRLFRTPSSRSSPAHLARSEAVPVAGATPAPGSAARVVVAPGRIGRTTAAVVVALIGASPVAAAPVSVAPVSIAPLAVTPDAAGPAAGRYIVRLVDVAETETRRIGVERSSPSVRAGERRARQHAVADAAGVGIERSFSLTMNGFTAELSAAQAAALRADPRVADLEPDRISHVQAAPSAEALNLSGYGGVWDRLGGASAAGEGVVIGVLDSGIAPENPSFAGDALSSSPGDEPYRDGDEIVYRKADGGEFRGRCEAGEQFDADDCSQTLVGARAFLDGIDTAELGDADVGEYRSPRDGSGHGSHTAAIAAGRPTTARVAEQSQQIAGVAPAAKIAAYKVCWSGPDPSSTGDDACPSSAIIAGVEQAVADGVNVINYSVGAPPEKGVALSAVDEAFLGASNAGVFVAAAAGNGGPRSGGVSNTAPWVTTVAASVGELDQATVRLSPTQAMPGSSVSVPESGTLSGPLQLAPFIGDGKRAINCAPGSLRPDDTDGAVVVCERRGSDSIEAMADEVARAGGVALVALNVDERPTEVGESAVPTVNLPVRYRTSMKRAAAQGDPVATIERGNTTSMPAPAPGTIRSDSSRGPAQGAAADVLKPDVAAPGTGIFSATANASGERPAAAAMSGTSMAAPHIAGLAALVLGREPRTSPAAIKSALVSTADPAHRPDGD</sequence>
<accession>A0A3L6ZN05</accession>
<evidence type="ECO:0000259" key="10">
    <source>
        <dbReference type="Pfam" id="PF05922"/>
    </source>
</evidence>
<keyword evidence="2 6" id="KW-0645">Protease</keyword>
<feature type="domain" description="Inhibitor I9" evidence="10">
    <location>
        <begin position="121"/>
        <end position="204"/>
    </location>
</feature>
<evidence type="ECO:0000256" key="5">
    <source>
        <dbReference type="PIRSR" id="PIRSR615500-1"/>
    </source>
</evidence>
<feature type="region of interest" description="Disordered" evidence="8">
    <location>
        <begin position="596"/>
        <end position="623"/>
    </location>
</feature>
<dbReference type="SUPFAM" id="SSF54897">
    <property type="entry name" value="Protease propeptides/inhibitors"/>
    <property type="match status" value="1"/>
</dbReference>
<dbReference type="AlphaFoldDB" id="A0A3L6ZN05"/>
<dbReference type="InterPro" id="IPR015500">
    <property type="entry name" value="Peptidase_S8_subtilisin-rel"/>
</dbReference>